<keyword evidence="3" id="KW-1185">Reference proteome</keyword>
<evidence type="ECO:0000313" key="3">
    <source>
        <dbReference type="Proteomes" id="UP001139028"/>
    </source>
</evidence>
<dbReference type="InterPro" id="IPR052344">
    <property type="entry name" value="Transposase-related"/>
</dbReference>
<evidence type="ECO:0000259" key="1">
    <source>
        <dbReference type="Pfam" id="PF03050"/>
    </source>
</evidence>
<dbReference type="PANTHER" id="PTHR33678:SF1">
    <property type="entry name" value="BLL1576 PROTEIN"/>
    <property type="match status" value="1"/>
</dbReference>
<dbReference type="EMBL" id="JALBWM010000112">
    <property type="protein sequence ID" value="MCO1336183.1"/>
    <property type="molecule type" value="Genomic_DNA"/>
</dbReference>
<dbReference type="Proteomes" id="UP001139028">
    <property type="component" value="Unassembled WGS sequence"/>
</dbReference>
<accession>A0A9X2EVF6</accession>
<dbReference type="AlphaFoldDB" id="A0A9X2EVF6"/>
<reference evidence="2" key="1">
    <citation type="journal article" date="2022" name="Arch. Microbiol.">
        <title>Microbulbifer okhotskensis sp. nov., isolated from a deep bottom sediment of the Okhotsk Sea.</title>
        <authorList>
            <person name="Romanenko L."/>
            <person name="Kurilenko V."/>
            <person name="Otstavnykh N."/>
            <person name="Velansky P."/>
            <person name="Isaeva M."/>
            <person name="Mikhailov V."/>
        </authorList>
    </citation>
    <scope>NUCLEOTIDE SEQUENCE</scope>
    <source>
        <strain evidence="2">OS29</strain>
    </source>
</reference>
<dbReference type="InterPro" id="IPR004291">
    <property type="entry name" value="Transposase_IS66_central"/>
</dbReference>
<name>A0A9X2EVF6_9GAMM</name>
<sequence length="138" mass="15847">MFDENGRRFVADFPEEAARSTQYGASVKANSVYMSIFQMIPCERIDRYFAELLDTPISAASIYNFNLEAFERLAFFEQVAKSVLRQERTLHVDETGINVNGSRLWLHNASSISWILIVPHGKRGNEATEEMDILHHYS</sequence>
<feature type="domain" description="Transposase IS66 central" evidence="1">
    <location>
        <begin position="21"/>
        <end position="131"/>
    </location>
</feature>
<protein>
    <submittedName>
        <fullName evidence="2">Transposase</fullName>
    </submittedName>
</protein>
<comment type="caution">
    <text evidence="2">The sequence shown here is derived from an EMBL/GenBank/DDBJ whole genome shotgun (WGS) entry which is preliminary data.</text>
</comment>
<organism evidence="2 3">
    <name type="scientific">Microbulbifer okhotskensis</name>
    <dbReference type="NCBI Taxonomy" id="2926617"/>
    <lineage>
        <taxon>Bacteria</taxon>
        <taxon>Pseudomonadati</taxon>
        <taxon>Pseudomonadota</taxon>
        <taxon>Gammaproteobacteria</taxon>
        <taxon>Cellvibrionales</taxon>
        <taxon>Microbulbiferaceae</taxon>
        <taxon>Microbulbifer</taxon>
    </lineage>
</organism>
<gene>
    <name evidence="2" type="ORF">MO867_17780</name>
</gene>
<dbReference type="PANTHER" id="PTHR33678">
    <property type="entry name" value="BLL1576 PROTEIN"/>
    <property type="match status" value="1"/>
</dbReference>
<dbReference type="Pfam" id="PF03050">
    <property type="entry name" value="DDE_Tnp_IS66"/>
    <property type="match status" value="1"/>
</dbReference>
<proteinExistence type="predicted"/>
<dbReference type="RefSeq" id="WP_252471659.1">
    <property type="nucleotide sequence ID" value="NZ_JALBWM010000112.1"/>
</dbReference>
<evidence type="ECO:0000313" key="2">
    <source>
        <dbReference type="EMBL" id="MCO1336183.1"/>
    </source>
</evidence>